<dbReference type="InterPro" id="IPR002328">
    <property type="entry name" value="ADH_Zn_CS"/>
</dbReference>
<evidence type="ECO:0000256" key="6">
    <source>
        <dbReference type="RuleBase" id="RU361277"/>
    </source>
</evidence>
<dbReference type="SUPFAM" id="SSF50129">
    <property type="entry name" value="GroES-like"/>
    <property type="match status" value="1"/>
</dbReference>
<dbReference type="Gene3D" id="3.90.180.10">
    <property type="entry name" value="Medium-chain alcohol dehydrogenases, catalytic domain"/>
    <property type="match status" value="1"/>
</dbReference>
<dbReference type="InterPro" id="IPR020843">
    <property type="entry name" value="ER"/>
</dbReference>
<dbReference type="STRING" id="113226.A0A139I1G0"/>
<keyword evidence="3 6" id="KW-0479">Metal-binding</keyword>
<dbReference type="InterPro" id="IPR036291">
    <property type="entry name" value="NAD(P)-bd_dom_sf"/>
</dbReference>
<evidence type="ECO:0000313" key="8">
    <source>
        <dbReference type="EMBL" id="KXT08517.1"/>
    </source>
</evidence>
<dbReference type="GO" id="GO:0008270">
    <property type="term" value="F:zinc ion binding"/>
    <property type="evidence" value="ECO:0007669"/>
    <property type="project" value="InterPro"/>
</dbReference>
<evidence type="ECO:0000256" key="2">
    <source>
        <dbReference type="ARBA" id="ARBA00008072"/>
    </source>
</evidence>
<dbReference type="EMBL" id="LFZO01000435">
    <property type="protein sequence ID" value="KXT08517.1"/>
    <property type="molecule type" value="Genomic_DNA"/>
</dbReference>
<sequence length="450" mass="48505">MARSGGGNCCSLPNGVRARSVALAKWSASLFVKFISNLNLNQTNDHLQLSSQHFRLNRRNTMTEMLKTQAIVSRDTLQNGGWKFEDVRVRQPREGEVLVKMVATGICHSDVFAGSVPKGASPLAVYPRVLGHEGGGYVVAVGPGVTVASVNDPVLLSFASCQSCFHCKSGVPATCKDFLAWNTLSFDKVFTSDTLPDDATPDITGTFFSQSSFAKLSIVKQSSIVNAKELIKDKSELQLFAPLGCGAQTGAGSVTKVAEAGPKDSMTVIGLGGVGMGALMAARLRECHTIIAIDRVPSRLALARELGATHTIDTTDTPPGEELVNAIRKVTEGLGTSVTIETTGVPDLTESGYEATRARGKHIQIGISPDLSYEVKFGLARGNLFANKSFIGAVEGWADPREFIPQMIQWYREGRFPLEKMVKFSPAKDFQRALDDMHRGATIKPVILWD</sequence>
<organism evidence="8 9">
    <name type="scientific">Pseudocercospora musae</name>
    <dbReference type="NCBI Taxonomy" id="113226"/>
    <lineage>
        <taxon>Eukaryota</taxon>
        <taxon>Fungi</taxon>
        <taxon>Dikarya</taxon>
        <taxon>Ascomycota</taxon>
        <taxon>Pezizomycotina</taxon>
        <taxon>Dothideomycetes</taxon>
        <taxon>Dothideomycetidae</taxon>
        <taxon>Mycosphaerellales</taxon>
        <taxon>Mycosphaerellaceae</taxon>
        <taxon>Pseudocercospora</taxon>
    </lineage>
</organism>
<dbReference type="Pfam" id="PF00107">
    <property type="entry name" value="ADH_zinc_N"/>
    <property type="match status" value="1"/>
</dbReference>
<dbReference type="OrthoDB" id="1560166at2759"/>
<keyword evidence="4 6" id="KW-0862">Zinc</keyword>
<dbReference type="PANTHER" id="PTHR43350:SF2">
    <property type="entry name" value="GROES-LIKE ZINC-BINDING ALCOHOL DEHYDROGENASE FAMILY PROTEIN"/>
    <property type="match status" value="1"/>
</dbReference>
<dbReference type="SMART" id="SM00829">
    <property type="entry name" value="PKS_ER"/>
    <property type="match status" value="1"/>
</dbReference>
<dbReference type="SUPFAM" id="SSF51735">
    <property type="entry name" value="NAD(P)-binding Rossmann-fold domains"/>
    <property type="match status" value="1"/>
</dbReference>
<evidence type="ECO:0000256" key="3">
    <source>
        <dbReference type="ARBA" id="ARBA00022723"/>
    </source>
</evidence>
<dbReference type="AlphaFoldDB" id="A0A139I1G0"/>
<name>A0A139I1G0_9PEZI</name>
<accession>A0A139I1G0</accession>
<dbReference type="PANTHER" id="PTHR43350">
    <property type="entry name" value="NAD-DEPENDENT ALCOHOL DEHYDROGENASE"/>
    <property type="match status" value="1"/>
</dbReference>
<feature type="domain" description="Enoyl reductase (ER)" evidence="7">
    <location>
        <begin position="75"/>
        <end position="447"/>
    </location>
</feature>
<dbReference type="InterPro" id="IPR011032">
    <property type="entry name" value="GroES-like_sf"/>
</dbReference>
<reference evidence="8 9" key="1">
    <citation type="submission" date="2015-07" db="EMBL/GenBank/DDBJ databases">
        <title>Comparative genomics of the Sigatoka disease complex on banana suggests a link between parallel evolutionary changes in Pseudocercospora fijiensis and Pseudocercospora eumusae and increased virulence on the banana host.</title>
        <authorList>
            <person name="Chang T.-C."/>
            <person name="Salvucci A."/>
            <person name="Crous P.W."/>
            <person name="Stergiopoulos I."/>
        </authorList>
    </citation>
    <scope>NUCLEOTIDE SEQUENCE [LARGE SCALE GENOMIC DNA]</scope>
    <source>
        <strain evidence="8 9">CBS 116634</strain>
    </source>
</reference>
<keyword evidence="5" id="KW-0560">Oxidoreductase</keyword>
<keyword evidence="9" id="KW-1185">Reference proteome</keyword>
<dbReference type="InterPro" id="IPR013154">
    <property type="entry name" value="ADH-like_N"/>
</dbReference>
<evidence type="ECO:0000256" key="5">
    <source>
        <dbReference type="ARBA" id="ARBA00023002"/>
    </source>
</evidence>
<dbReference type="Proteomes" id="UP000073492">
    <property type="component" value="Unassembled WGS sequence"/>
</dbReference>
<evidence type="ECO:0000256" key="4">
    <source>
        <dbReference type="ARBA" id="ARBA00022833"/>
    </source>
</evidence>
<protein>
    <recommendedName>
        <fullName evidence="7">Enoyl reductase (ER) domain-containing protein</fullName>
    </recommendedName>
</protein>
<comment type="cofactor">
    <cofactor evidence="1 6">
        <name>Zn(2+)</name>
        <dbReference type="ChEBI" id="CHEBI:29105"/>
    </cofactor>
</comment>
<evidence type="ECO:0000313" key="9">
    <source>
        <dbReference type="Proteomes" id="UP000073492"/>
    </source>
</evidence>
<dbReference type="PROSITE" id="PS00059">
    <property type="entry name" value="ADH_ZINC"/>
    <property type="match status" value="1"/>
</dbReference>
<evidence type="ECO:0000259" key="7">
    <source>
        <dbReference type="SMART" id="SM00829"/>
    </source>
</evidence>
<evidence type="ECO:0000256" key="1">
    <source>
        <dbReference type="ARBA" id="ARBA00001947"/>
    </source>
</evidence>
<dbReference type="InterPro" id="IPR013149">
    <property type="entry name" value="ADH-like_C"/>
</dbReference>
<dbReference type="Gene3D" id="3.40.50.720">
    <property type="entry name" value="NAD(P)-binding Rossmann-like Domain"/>
    <property type="match status" value="1"/>
</dbReference>
<comment type="similarity">
    <text evidence="2 6">Belongs to the zinc-containing alcohol dehydrogenase family.</text>
</comment>
<dbReference type="CDD" id="cd08278">
    <property type="entry name" value="benzyl_alcohol_DH"/>
    <property type="match status" value="1"/>
</dbReference>
<dbReference type="Pfam" id="PF08240">
    <property type="entry name" value="ADH_N"/>
    <property type="match status" value="1"/>
</dbReference>
<comment type="caution">
    <text evidence="8">The sequence shown here is derived from an EMBL/GenBank/DDBJ whole genome shotgun (WGS) entry which is preliminary data.</text>
</comment>
<proteinExistence type="inferred from homology"/>
<gene>
    <name evidence="8" type="ORF">AC579_977</name>
</gene>
<dbReference type="GO" id="GO:0016491">
    <property type="term" value="F:oxidoreductase activity"/>
    <property type="evidence" value="ECO:0007669"/>
    <property type="project" value="UniProtKB-KW"/>
</dbReference>